<protein>
    <recommendedName>
        <fullName evidence="1">diguanylate cyclase</fullName>
        <ecNumber evidence="1">2.7.7.65</ecNumber>
    </recommendedName>
</protein>
<evidence type="ECO:0000256" key="1">
    <source>
        <dbReference type="ARBA" id="ARBA00012528"/>
    </source>
</evidence>
<dbReference type="GO" id="GO:0052621">
    <property type="term" value="F:diguanylate cyclase activity"/>
    <property type="evidence" value="ECO:0007669"/>
    <property type="project" value="UniProtKB-EC"/>
</dbReference>
<dbReference type="EMBL" id="SPVG01000275">
    <property type="protein sequence ID" value="TFW13472.1"/>
    <property type="molecule type" value="Genomic_DNA"/>
</dbReference>
<accession>A0A4Y9RWX3</accession>
<organism evidence="5 6">
    <name type="scientific">Duganella callida</name>
    <dbReference type="NCBI Taxonomy" id="2561932"/>
    <lineage>
        <taxon>Bacteria</taxon>
        <taxon>Pseudomonadati</taxon>
        <taxon>Pseudomonadota</taxon>
        <taxon>Betaproteobacteria</taxon>
        <taxon>Burkholderiales</taxon>
        <taxon>Oxalobacteraceae</taxon>
        <taxon>Telluria group</taxon>
        <taxon>Duganella</taxon>
    </lineage>
</organism>
<dbReference type="InterPro" id="IPR043128">
    <property type="entry name" value="Rev_trsase/Diguanyl_cyclase"/>
</dbReference>
<feature type="coiled-coil region" evidence="3">
    <location>
        <begin position="39"/>
        <end position="73"/>
    </location>
</feature>
<evidence type="ECO:0000256" key="3">
    <source>
        <dbReference type="SAM" id="Coils"/>
    </source>
</evidence>
<reference evidence="5 6" key="1">
    <citation type="submission" date="2019-03" db="EMBL/GenBank/DDBJ databases">
        <title>Draft Genome Sequence of Duganella callidus sp. nov., a Novel Duganella Species Isolated from Cultivated Soil.</title>
        <authorList>
            <person name="Raths R."/>
            <person name="Peta V."/>
            <person name="Bucking H."/>
        </authorList>
    </citation>
    <scope>NUCLEOTIDE SEQUENCE [LARGE SCALE GENOMIC DNA]</scope>
    <source>
        <strain evidence="5 6">DN04</strain>
    </source>
</reference>
<dbReference type="Pfam" id="PF00990">
    <property type="entry name" value="GGDEF"/>
    <property type="match status" value="1"/>
</dbReference>
<keyword evidence="3" id="KW-0175">Coiled coil</keyword>
<gene>
    <name evidence="5" type="ORF">E4L98_29095</name>
</gene>
<sequence>MADADLFALESAALANARAAYDDPHADTRAALAGLIVHYERLMRESRRLIRRSDRAELDMNQMNRQLYELAQQLEYRATHDPLSGALNRAAVIDKASACLLTGDMALIVLDIDHFKWINDDFGHPAGDTVIKTVVACLKALLPPGTAIGRVGGEEFSVVWPTSSLDEARDVGLRICEAIADQVFGAPIDRQITASVGVSWNSLGTSFELAYSRADEALYAAKRGGRNCVKVYSQLPLPVTPPPASADVSTPCH</sequence>
<evidence type="ECO:0000256" key="2">
    <source>
        <dbReference type="ARBA" id="ARBA00034247"/>
    </source>
</evidence>
<dbReference type="OrthoDB" id="9813903at2"/>
<evidence type="ECO:0000259" key="4">
    <source>
        <dbReference type="PROSITE" id="PS50887"/>
    </source>
</evidence>
<dbReference type="PANTHER" id="PTHR45138">
    <property type="entry name" value="REGULATORY COMPONENTS OF SENSORY TRANSDUCTION SYSTEM"/>
    <property type="match status" value="1"/>
</dbReference>
<dbReference type="EC" id="2.7.7.65" evidence="1"/>
<proteinExistence type="predicted"/>
<dbReference type="Gene3D" id="3.30.70.270">
    <property type="match status" value="1"/>
</dbReference>
<feature type="domain" description="GGDEF" evidence="4">
    <location>
        <begin position="103"/>
        <end position="234"/>
    </location>
</feature>
<evidence type="ECO:0000313" key="5">
    <source>
        <dbReference type="EMBL" id="TFW13472.1"/>
    </source>
</evidence>
<dbReference type="SUPFAM" id="SSF55073">
    <property type="entry name" value="Nucleotide cyclase"/>
    <property type="match status" value="1"/>
</dbReference>
<comment type="catalytic activity">
    <reaction evidence="2">
        <text>2 GTP = 3',3'-c-di-GMP + 2 diphosphate</text>
        <dbReference type="Rhea" id="RHEA:24898"/>
        <dbReference type="ChEBI" id="CHEBI:33019"/>
        <dbReference type="ChEBI" id="CHEBI:37565"/>
        <dbReference type="ChEBI" id="CHEBI:58805"/>
        <dbReference type="EC" id="2.7.7.65"/>
    </reaction>
</comment>
<dbReference type="Proteomes" id="UP000297729">
    <property type="component" value="Unassembled WGS sequence"/>
</dbReference>
<dbReference type="RefSeq" id="WP_135205038.1">
    <property type="nucleotide sequence ID" value="NZ_SPVG01000275.1"/>
</dbReference>
<dbReference type="PROSITE" id="PS50887">
    <property type="entry name" value="GGDEF"/>
    <property type="match status" value="1"/>
</dbReference>
<evidence type="ECO:0000313" key="6">
    <source>
        <dbReference type="Proteomes" id="UP000297729"/>
    </source>
</evidence>
<dbReference type="InterPro" id="IPR000160">
    <property type="entry name" value="GGDEF_dom"/>
</dbReference>
<name>A0A4Y9RWX3_9BURK</name>
<dbReference type="NCBIfam" id="TIGR00254">
    <property type="entry name" value="GGDEF"/>
    <property type="match status" value="1"/>
</dbReference>
<dbReference type="AlphaFoldDB" id="A0A4Y9RWX3"/>
<keyword evidence="6" id="KW-1185">Reference proteome</keyword>
<dbReference type="InterPro" id="IPR029787">
    <property type="entry name" value="Nucleotide_cyclase"/>
</dbReference>
<dbReference type="SMART" id="SM00267">
    <property type="entry name" value="GGDEF"/>
    <property type="match status" value="1"/>
</dbReference>
<dbReference type="CDD" id="cd01949">
    <property type="entry name" value="GGDEF"/>
    <property type="match status" value="1"/>
</dbReference>
<dbReference type="PANTHER" id="PTHR45138:SF9">
    <property type="entry name" value="DIGUANYLATE CYCLASE DGCM-RELATED"/>
    <property type="match status" value="1"/>
</dbReference>
<comment type="caution">
    <text evidence="5">The sequence shown here is derived from an EMBL/GenBank/DDBJ whole genome shotgun (WGS) entry which is preliminary data.</text>
</comment>
<dbReference type="InterPro" id="IPR050469">
    <property type="entry name" value="Diguanylate_Cyclase"/>
</dbReference>